<dbReference type="InterPro" id="IPR009327">
    <property type="entry name" value="Cupin_DUF985"/>
</dbReference>
<keyword evidence="3" id="KW-1185">Reference proteome</keyword>
<dbReference type="EMBL" id="KN881645">
    <property type="protein sequence ID" value="KIY52207.1"/>
    <property type="molecule type" value="Genomic_DNA"/>
</dbReference>
<gene>
    <name evidence="2" type="ORF">FISHEDRAFT_35863</name>
</gene>
<dbReference type="OrthoDB" id="6614653at2759"/>
<dbReference type="InterPro" id="IPR011051">
    <property type="entry name" value="RmlC_Cupin_sf"/>
</dbReference>
<sequence>MGLNEDANLKENASRSLATSIFYLLTHDSPNGVIHMNKSVTYHVLHEGRAEYTLIKPGNPAVVETKIMGVNAAAGELRQLIVGTGIWKMSKLLDDDIQAAKNEVDKARLGCLITEVVVPGFHWDDHRFLDHDSLRLLFTDSAEGDQLIKRFSPYVQHS</sequence>
<dbReference type="AlphaFoldDB" id="A0A0D7AKY3"/>
<dbReference type="PANTHER" id="PTHR33387:SF3">
    <property type="entry name" value="DUF985 DOMAIN-CONTAINING PROTEIN"/>
    <property type="match status" value="1"/>
</dbReference>
<proteinExistence type="predicted"/>
<dbReference type="Gene3D" id="2.60.120.10">
    <property type="entry name" value="Jelly Rolls"/>
    <property type="match status" value="1"/>
</dbReference>
<dbReference type="Pfam" id="PF06172">
    <property type="entry name" value="Cupin_5"/>
    <property type="match status" value="1"/>
</dbReference>
<name>A0A0D7AKY3_9AGAR</name>
<dbReference type="PANTHER" id="PTHR33387">
    <property type="entry name" value="RMLC-LIKE JELLY ROLL FOLD PROTEIN"/>
    <property type="match status" value="1"/>
</dbReference>
<dbReference type="InterPro" id="IPR039935">
    <property type="entry name" value="YML079W-like"/>
</dbReference>
<dbReference type="InterPro" id="IPR014710">
    <property type="entry name" value="RmlC-like_jellyroll"/>
</dbReference>
<dbReference type="SUPFAM" id="SSF51182">
    <property type="entry name" value="RmlC-like cupins"/>
    <property type="match status" value="1"/>
</dbReference>
<organism evidence="2 3">
    <name type="scientific">Fistulina hepatica ATCC 64428</name>
    <dbReference type="NCBI Taxonomy" id="1128425"/>
    <lineage>
        <taxon>Eukaryota</taxon>
        <taxon>Fungi</taxon>
        <taxon>Dikarya</taxon>
        <taxon>Basidiomycota</taxon>
        <taxon>Agaricomycotina</taxon>
        <taxon>Agaricomycetes</taxon>
        <taxon>Agaricomycetidae</taxon>
        <taxon>Agaricales</taxon>
        <taxon>Fistulinaceae</taxon>
        <taxon>Fistulina</taxon>
    </lineage>
</organism>
<protein>
    <recommendedName>
        <fullName evidence="1">DUF985 domain-containing protein</fullName>
    </recommendedName>
</protein>
<accession>A0A0D7AKY3</accession>
<reference evidence="2 3" key="1">
    <citation type="journal article" date="2015" name="Fungal Genet. Biol.">
        <title>Evolution of novel wood decay mechanisms in Agaricales revealed by the genome sequences of Fistulina hepatica and Cylindrobasidium torrendii.</title>
        <authorList>
            <person name="Floudas D."/>
            <person name="Held B.W."/>
            <person name="Riley R."/>
            <person name="Nagy L.G."/>
            <person name="Koehler G."/>
            <person name="Ransdell A.S."/>
            <person name="Younus H."/>
            <person name="Chow J."/>
            <person name="Chiniquy J."/>
            <person name="Lipzen A."/>
            <person name="Tritt A."/>
            <person name="Sun H."/>
            <person name="Haridas S."/>
            <person name="LaButti K."/>
            <person name="Ohm R.A."/>
            <person name="Kues U."/>
            <person name="Blanchette R.A."/>
            <person name="Grigoriev I.V."/>
            <person name="Minto R.E."/>
            <person name="Hibbett D.S."/>
        </authorList>
    </citation>
    <scope>NUCLEOTIDE SEQUENCE [LARGE SCALE GENOMIC DNA]</scope>
    <source>
        <strain evidence="2 3">ATCC 64428</strain>
    </source>
</reference>
<evidence type="ECO:0000313" key="3">
    <source>
        <dbReference type="Proteomes" id="UP000054144"/>
    </source>
</evidence>
<feature type="domain" description="DUF985" evidence="1">
    <location>
        <begin position="9"/>
        <end position="128"/>
    </location>
</feature>
<evidence type="ECO:0000259" key="1">
    <source>
        <dbReference type="Pfam" id="PF06172"/>
    </source>
</evidence>
<dbReference type="Proteomes" id="UP000054144">
    <property type="component" value="Unassembled WGS sequence"/>
</dbReference>
<evidence type="ECO:0000313" key="2">
    <source>
        <dbReference type="EMBL" id="KIY52207.1"/>
    </source>
</evidence>